<sequence>MCFQVDCKQCGKHSWGGCGKHLSAIYDGIDKGNHCMCRPWPGVTIPTEEKASGQQAPKTLAASSSTTSSDSRQQKGGVCF</sequence>
<dbReference type="PANTHER" id="PTHR34724:SF2">
    <property type="entry name" value="OS12G0596101 PROTEIN"/>
    <property type="match status" value="1"/>
</dbReference>
<dbReference type="PANTHER" id="PTHR34724">
    <property type="entry name" value="OS12G0596101 PROTEIN"/>
    <property type="match status" value="1"/>
</dbReference>
<accession>A0A2C9USL3</accession>
<feature type="region of interest" description="Disordered" evidence="1">
    <location>
        <begin position="46"/>
        <end position="80"/>
    </location>
</feature>
<dbReference type="AlphaFoldDB" id="A0A2C9USL3"/>
<reference evidence="2" key="1">
    <citation type="submission" date="2016-02" db="EMBL/GenBank/DDBJ databases">
        <title>WGS assembly of Manihot esculenta.</title>
        <authorList>
            <person name="Bredeson J.V."/>
            <person name="Prochnik S.E."/>
            <person name="Lyons J.B."/>
            <person name="Schmutz J."/>
            <person name="Grimwood J."/>
            <person name="Vrebalov J."/>
            <person name="Bart R.S."/>
            <person name="Amuge T."/>
            <person name="Ferguson M.E."/>
            <person name="Green R."/>
            <person name="Putnam N."/>
            <person name="Stites J."/>
            <person name="Rounsley S."/>
            <person name="Rokhsar D.S."/>
        </authorList>
    </citation>
    <scope>NUCLEOTIDE SEQUENCE [LARGE SCALE GENOMIC DNA]</scope>
    <source>
        <tissue evidence="2">Leaf</tissue>
    </source>
</reference>
<name>A0A2C9USL3_MANES</name>
<evidence type="ECO:0000256" key="1">
    <source>
        <dbReference type="SAM" id="MobiDB-lite"/>
    </source>
</evidence>
<organism evidence="2">
    <name type="scientific">Manihot esculenta</name>
    <name type="common">Cassava</name>
    <name type="synonym">Jatropha manihot</name>
    <dbReference type="NCBI Taxonomy" id="3983"/>
    <lineage>
        <taxon>Eukaryota</taxon>
        <taxon>Viridiplantae</taxon>
        <taxon>Streptophyta</taxon>
        <taxon>Embryophyta</taxon>
        <taxon>Tracheophyta</taxon>
        <taxon>Spermatophyta</taxon>
        <taxon>Magnoliopsida</taxon>
        <taxon>eudicotyledons</taxon>
        <taxon>Gunneridae</taxon>
        <taxon>Pentapetalae</taxon>
        <taxon>rosids</taxon>
        <taxon>fabids</taxon>
        <taxon>Malpighiales</taxon>
        <taxon>Euphorbiaceae</taxon>
        <taxon>Crotonoideae</taxon>
        <taxon>Manihoteae</taxon>
        <taxon>Manihot</taxon>
    </lineage>
</organism>
<protein>
    <submittedName>
        <fullName evidence="2">Uncharacterized protein</fullName>
    </submittedName>
</protein>
<evidence type="ECO:0000313" key="2">
    <source>
        <dbReference type="EMBL" id="OAY33874.1"/>
    </source>
</evidence>
<dbReference type="EMBL" id="CM004399">
    <property type="protein sequence ID" value="OAY33874.1"/>
    <property type="molecule type" value="Genomic_DNA"/>
</dbReference>
<gene>
    <name evidence="2" type="ORF">MANES_13G132300</name>
</gene>
<proteinExistence type="predicted"/>